<dbReference type="EC" id="2.4.2.30" evidence="1"/>
<evidence type="ECO:0000256" key="5">
    <source>
        <dbReference type="ARBA" id="ARBA00033987"/>
    </source>
</evidence>
<evidence type="ECO:0000256" key="1">
    <source>
        <dbReference type="ARBA" id="ARBA00012020"/>
    </source>
</evidence>
<keyword evidence="4" id="KW-0520">NAD</keyword>
<dbReference type="PROSITE" id="PS51059">
    <property type="entry name" value="PARP_CATALYTIC"/>
    <property type="match status" value="1"/>
</dbReference>
<reference evidence="7 8" key="1">
    <citation type="submission" date="2015-09" db="EMBL/GenBank/DDBJ databases">
        <authorList>
            <consortium name="Pathogen Informatics"/>
        </authorList>
    </citation>
    <scope>NUCLEOTIDE SEQUENCE [LARGE SCALE GENOMIC DNA]</scope>
    <source>
        <strain evidence="7 8">2789STDY5834957</strain>
    </source>
</reference>
<dbReference type="RefSeq" id="WP_055060497.1">
    <property type="nucleotide sequence ID" value="NZ_CZBP01000037.1"/>
</dbReference>
<dbReference type="GO" id="GO:0070212">
    <property type="term" value="P:protein poly-ADP-ribosylation"/>
    <property type="evidence" value="ECO:0007669"/>
    <property type="project" value="TreeGrafter"/>
</dbReference>
<evidence type="ECO:0000256" key="4">
    <source>
        <dbReference type="ARBA" id="ARBA00023027"/>
    </source>
</evidence>
<protein>
    <recommendedName>
        <fullName evidence="1">NAD(+) ADP-ribosyltransferase</fullName>
        <ecNumber evidence="1">2.4.2.30</ecNumber>
    </recommendedName>
</protein>
<dbReference type="Gene3D" id="3.90.228.10">
    <property type="match status" value="1"/>
</dbReference>
<keyword evidence="2" id="KW-0328">Glycosyltransferase</keyword>
<name>A0A174VXZ8_9FIRM</name>
<dbReference type="SUPFAM" id="SSF56399">
    <property type="entry name" value="ADP-ribosylation"/>
    <property type="match status" value="1"/>
</dbReference>
<organism evidence="7 8">
    <name type="scientific">Blautia obeum</name>
    <dbReference type="NCBI Taxonomy" id="40520"/>
    <lineage>
        <taxon>Bacteria</taxon>
        <taxon>Bacillati</taxon>
        <taxon>Bacillota</taxon>
        <taxon>Clostridia</taxon>
        <taxon>Lachnospirales</taxon>
        <taxon>Lachnospiraceae</taxon>
        <taxon>Blautia</taxon>
    </lineage>
</organism>
<comment type="catalytic activity">
    <reaction evidence="5">
        <text>NAD(+) + (ADP-D-ribosyl)n-acceptor = nicotinamide + (ADP-D-ribosyl)n+1-acceptor + H(+).</text>
        <dbReference type="EC" id="2.4.2.30"/>
    </reaction>
</comment>
<dbReference type="SMR" id="A0A174VXZ8"/>
<dbReference type="Pfam" id="PF00644">
    <property type="entry name" value="PARP"/>
    <property type="match status" value="1"/>
</dbReference>
<keyword evidence="3" id="KW-0808">Transferase</keyword>
<evidence type="ECO:0000256" key="2">
    <source>
        <dbReference type="ARBA" id="ARBA00022676"/>
    </source>
</evidence>
<feature type="domain" description="PARP catalytic" evidence="6">
    <location>
        <begin position="217"/>
        <end position="425"/>
    </location>
</feature>
<dbReference type="PANTHER" id="PTHR10459:SF60">
    <property type="entry name" value="POLY [ADP-RIBOSE] POLYMERASE 2"/>
    <property type="match status" value="1"/>
</dbReference>
<sequence>MKTTNLIPPNTEYLELNFVGETATGRGNNQQYVMENLHDGTFRGTESRVGITIGRHRPRSFINPMEKWDEIFQSKVSRGYMVTKTKKMEQKVIEKNTSSINGNEYAPIANASVNEVVTLLLECTTAVLSQNYRIKIDDISDEMIAFGQSILKELSSGYSRMSVAEFNNKLKTLYAAIPRRIDNLSKVLAKRKLDFNDIIADEQELFDVMVNRVRNAHDLDNCSVRPTVLEAFHLDWRDVTEEEQDKVLSMLKGNASQYVKAWRIRNRRTEERFDRFCQQEQLSKGHGIDHLFHGSRTENFWSIVTNGLLINPDCRVQRIGSMFGNGTYFAPLAQKSLGYTDGGYWAGGNTDVRFLAIYRVATGKHYDIYHGSDSSLTKAVLQKKCPGAHCVWAHGRGTGGTTLFNDEVVVYDEAQSTIEYLIMMK</sequence>
<dbReference type="InterPro" id="IPR012317">
    <property type="entry name" value="Poly(ADP-ribose)pol_cat_dom"/>
</dbReference>
<proteinExistence type="predicted"/>
<dbReference type="PANTHER" id="PTHR10459">
    <property type="entry name" value="DNA LIGASE"/>
    <property type="match status" value="1"/>
</dbReference>
<dbReference type="GO" id="GO:0003950">
    <property type="term" value="F:NAD+ poly-ADP-ribosyltransferase activity"/>
    <property type="evidence" value="ECO:0007669"/>
    <property type="project" value="UniProtKB-EC"/>
</dbReference>
<evidence type="ECO:0000256" key="3">
    <source>
        <dbReference type="ARBA" id="ARBA00022679"/>
    </source>
</evidence>
<dbReference type="Proteomes" id="UP000095762">
    <property type="component" value="Unassembled WGS sequence"/>
</dbReference>
<dbReference type="AlphaFoldDB" id="A0A174VXZ8"/>
<dbReference type="GO" id="GO:1990404">
    <property type="term" value="F:NAD+-protein mono-ADP-ribosyltransferase activity"/>
    <property type="evidence" value="ECO:0007669"/>
    <property type="project" value="TreeGrafter"/>
</dbReference>
<evidence type="ECO:0000313" key="8">
    <source>
        <dbReference type="Proteomes" id="UP000095762"/>
    </source>
</evidence>
<evidence type="ECO:0000313" key="7">
    <source>
        <dbReference type="EMBL" id="CUQ36725.1"/>
    </source>
</evidence>
<accession>A0A174VXZ8</accession>
<gene>
    <name evidence="7" type="ORF">ERS852569_03417</name>
</gene>
<dbReference type="GO" id="GO:0006302">
    <property type="term" value="P:double-strand break repair"/>
    <property type="evidence" value="ECO:0007669"/>
    <property type="project" value="TreeGrafter"/>
</dbReference>
<dbReference type="InterPro" id="IPR050800">
    <property type="entry name" value="ARTD/PARP"/>
</dbReference>
<evidence type="ECO:0000259" key="6">
    <source>
        <dbReference type="PROSITE" id="PS51059"/>
    </source>
</evidence>
<dbReference type="EMBL" id="CZBP01000037">
    <property type="protein sequence ID" value="CUQ36725.1"/>
    <property type="molecule type" value="Genomic_DNA"/>
</dbReference>